<dbReference type="RefSeq" id="WP_160835009.1">
    <property type="nucleotide sequence ID" value="NZ_WMET01000001.1"/>
</dbReference>
<keyword evidence="2 4" id="KW-0560">Oxidoreductase</keyword>
<dbReference type="GO" id="GO:0016620">
    <property type="term" value="F:oxidoreductase activity, acting on the aldehyde or oxo group of donors, NAD or NADP as acceptor"/>
    <property type="evidence" value="ECO:0007669"/>
    <property type="project" value="InterPro"/>
</dbReference>
<dbReference type="PANTHER" id="PTHR11699">
    <property type="entry name" value="ALDEHYDE DEHYDROGENASE-RELATED"/>
    <property type="match status" value="1"/>
</dbReference>
<dbReference type="SUPFAM" id="SSF53720">
    <property type="entry name" value="ALDH-like"/>
    <property type="match status" value="1"/>
</dbReference>
<proteinExistence type="inferred from homology"/>
<accession>A0A845DLR2</accession>
<dbReference type="InterPro" id="IPR016162">
    <property type="entry name" value="Ald_DH_N"/>
</dbReference>
<sequence>MNVRILKNLVNGVWSEPSAGERMDIHNPSTGEVIADAPASSEEDVNLAVTAARRAFESGDWPLVKPHERGQMLLRVAEMIRENKESLARLETLDTGKPLSQGRADVEAAARYFEFYGGAADKIHGETIPIEPGVLDYTLREPVGVTAHIIPWNYPLQVASRSCAAALAAGNTVVMKPAEQTPLTAIELGMIIQQAGFVEGVVNIVLGEGHTAGAALASHYDINHMTFTGSVPTGTKVMKAAAENIVPVTLELGGKSPNIVFPDAPMDDAVEWVVKSIIQNAGQTCSAGSRLLVHADCKASFVEKVLDRMNHLSIGPGESDPDIGPILSEQQCRRIEDFMKKVEADGGKFLLGGTRAQVEEAPGGCYFKPTIIDGLNPESTVAREEVFGPVLSVFSFEDDEEAVKLANNTDYGLVTGIWTKDVSRAHKIAGRVKAGQIFINNYGAGGGIQMPFGGYRKSGFGREKGLEALRNYTQLKNIALKM</sequence>
<dbReference type="Gene3D" id="3.40.605.10">
    <property type="entry name" value="Aldehyde Dehydrogenase, Chain A, domain 1"/>
    <property type="match status" value="1"/>
</dbReference>
<feature type="domain" description="Aldehyde dehydrogenase" evidence="5">
    <location>
        <begin position="14"/>
        <end position="478"/>
    </location>
</feature>
<dbReference type="Pfam" id="PF00171">
    <property type="entry name" value="Aldedh"/>
    <property type="match status" value="1"/>
</dbReference>
<evidence type="ECO:0000256" key="3">
    <source>
        <dbReference type="PROSITE-ProRule" id="PRU10007"/>
    </source>
</evidence>
<dbReference type="InterPro" id="IPR016163">
    <property type="entry name" value="Ald_DH_C"/>
</dbReference>
<dbReference type="InterPro" id="IPR015590">
    <property type="entry name" value="Aldehyde_DH_dom"/>
</dbReference>
<dbReference type="EMBL" id="WMET01000001">
    <property type="protein sequence ID" value="MYL18551.1"/>
    <property type="molecule type" value="Genomic_DNA"/>
</dbReference>
<evidence type="ECO:0000256" key="1">
    <source>
        <dbReference type="ARBA" id="ARBA00009986"/>
    </source>
</evidence>
<dbReference type="PROSITE" id="PS00687">
    <property type="entry name" value="ALDEHYDE_DEHYDR_GLU"/>
    <property type="match status" value="1"/>
</dbReference>
<gene>
    <name evidence="6" type="ORF">GLW04_01545</name>
</gene>
<dbReference type="FunFam" id="3.40.309.10:FF:000012">
    <property type="entry name" value="Betaine aldehyde dehydrogenase"/>
    <property type="match status" value="1"/>
</dbReference>
<dbReference type="Gene3D" id="3.40.309.10">
    <property type="entry name" value="Aldehyde Dehydrogenase, Chain A, domain 2"/>
    <property type="match status" value="1"/>
</dbReference>
<evidence type="ECO:0000259" key="5">
    <source>
        <dbReference type="Pfam" id="PF00171"/>
    </source>
</evidence>
<feature type="active site" evidence="3">
    <location>
        <position position="251"/>
    </location>
</feature>
<comment type="similarity">
    <text evidence="1 4">Belongs to the aldehyde dehydrogenase family.</text>
</comment>
<dbReference type="CDD" id="cd07109">
    <property type="entry name" value="ALDH_AAS00426"/>
    <property type="match status" value="1"/>
</dbReference>
<dbReference type="InterPro" id="IPR016161">
    <property type="entry name" value="Ald_DH/histidinol_DH"/>
</dbReference>
<evidence type="ECO:0000256" key="4">
    <source>
        <dbReference type="RuleBase" id="RU003345"/>
    </source>
</evidence>
<comment type="caution">
    <text evidence="6">The sequence shown here is derived from an EMBL/GenBank/DDBJ whole genome shotgun (WGS) entry which is preliminary data.</text>
</comment>
<evidence type="ECO:0000256" key="2">
    <source>
        <dbReference type="ARBA" id="ARBA00023002"/>
    </source>
</evidence>
<protein>
    <submittedName>
        <fullName evidence="6">Aldehyde dehydrogenase family protein</fullName>
    </submittedName>
</protein>
<dbReference type="OrthoDB" id="9762913at2"/>
<evidence type="ECO:0000313" key="7">
    <source>
        <dbReference type="Proteomes" id="UP000460949"/>
    </source>
</evidence>
<evidence type="ECO:0000313" key="6">
    <source>
        <dbReference type="EMBL" id="MYL18551.1"/>
    </source>
</evidence>
<organism evidence="6 7">
    <name type="scientific">Halobacillus litoralis</name>
    <dbReference type="NCBI Taxonomy" id="45668"/>
    <lineage>
        <taxon>Bacteria</taxon>
        <taxon>Bacillati</taxon>
        <taxon>Bacillota</taxon>
        <taxon>Bacilli</taxon>
        <taxon>Bacillales</taxon>
        <taxon>Bacillaceae</taxon>
        <taxon>Halobacillus</taxon>
    </lineage>
</organism>
<reference evidence="6 7" key="1">
    <citation type="submission" date="2019-11" db="EMBL/GenBank/DDBJ databases">
        <title>Genome sequences of 17 halophilic strains isolated from different environments.</title>
        <authorList>
            <person name="Furrow R.E."/>
        </authorList>
    </citation>
    <scope>NUCLEOTIDE SEQUENCE [LARGE SCALE GENOMIC DNA]</scope>
    <source>
        <strain evidence="6 7">22511_23_Filter</strain>
    </source>
</reference>
<dbReference type="FunFam" id="3.40.605.10:FF:000007">
    <property type="entry name" value="NAD/NADP-dependent betaine aldehyde dehydrogenase"/>
    <property type="match status" value="1"/>
</dbReference>
<dbReference type="AlphaFoldDB" id="A0A845DLR2"/>
<dbReference type="Proteomes" id="UP000460949">
    <property type="component" value="Unassembled WGS sequence"/>
</dbReference>
<name>A0A845DLR2_9BACI</name>
<dbReference type="InterPro" id="IPR029510">
    <property type="entry name" value="Ald_DH_CS_GLU"/>
</dbReference>